<proteinExistence type="predicted"/>
<sequence length="216" mass="25191">MTSKVYPMGRNRCEYEISGKRTLPLRKRRPRNVNLEICFPQFHKRRTMEHQPINGEPEEPLLPPTSIWQPDDYDHWGLGNAKQQNKRHQLHPHRNNRPQTGNGHRNETTITTPSNNSSSKLCRIGCSQTAGCPFDQPGERRRSKPLDPRKQLRTRTALLANGLQNEILNDEWHSAVDTLKIFLDLDPVNRHPPLYEWSTSSWEIPNYRSRQGGNYQ</sequence>
<feature type="compositionally biased region" description="Basic residues" evidence="1">
    <location>
        <begin position="84"/>
        <end position="96"/>
    </location>
</feature>
<feature type="compositionally biased region" description="Basic and acidic residues" evidence="1">
    <location>
        <begin position="137"/>
        <end position="150"/>
    </location>
</feature>
<reference evidence="2 3" key="1">
    <citation type="journal article" date="2023" name="Nucleic Acids Res.">
        <title>The hologenome of Daphnia magna reveals possible DNA methylation and microbiome-mediated evolution of the host genome.</title>
        <authorList>
            <person name="Chaturvedi A."/>
            <person name="Li X."/>
            <person name="Dhandapani V."/>
            <person name="Marshall H."/>
            <person name="Kissane S."/>
            <person name="Cuenca-Cambronero M."/>
            <person name="Asole G."/>
            <person name="Calvet F."/>
            <person name="Ruiz-Romero M."/>
            <person name="Marangio P."/>
            <person name="Guigo R."/>
            <person name="Rago D."/>
            <person name="Mirbahai L."/>
            <person name="Eastwood N."/>
            <person name="Colbourne J.K."/>
            <person name="Zhou J."/>
            <person name="Mallon E."/>
            <person name="Orsini L."/>
        </authorList>
    </citation>
    <scope>NUCLEOTIDE SEQUENCE [LARGE SCALE GENOMIC DNA]</scope>
    <source>
        <strain evidence="2">LRV0_1</strain>
    </source>
</reference>
<name>A0ABQ9Z0I6_9CRUS</name>
<feature type="compositionally biased region" description="Low complexity" evidence="1">
    <location>
        <begin position="108"/>
        <end position="119"/>
    </location>
</feature>
<evidence type="ECO:0000256" key="1">
    <source>
        <dbReference type="SAM" id="MobiDB-lite"/>
    </source>
</evidence>
<organism evidence="2 3">
    <name type="scientific">Daphnia magna</name>
    <dbReference type="NCBI Taxonomy" id="35525"/>
    <lineage>
        <taxon>Eukaryota</taxon>
        <taxon>Metazoa</taxon>
        <taxon>Ecdysozoa</taxon>
        <taxon>Arthropoda</taxon>
        <taxon>Crustacea</taxon>
        <taxon>Branchiopoda</taxon>
        <taxon>Diplostraca</taxon>
        <taxon>Cladocera</taxon>
        <taxon>Anomopoda</taxon>
        <taxon>Daphniidae</taxon>
        <taxon>Daphnia</taxon>
    </lineage>
</organism>
<evidence type="ECO:0000313" key="3">
    <source>
        <dbReference type="Proteomes" id="UP001234178"/>
    </source>
</evidence>
<accession>A0ABQ9Z0I6</accession>
<protein>
    <submittedName>
        <fullName evidence="2">Uncharacterized protein</fullName>
    </submittedName>
</protein>
<dbReference type="Proteomes" id="UP001234178">
    <property type="component" value="Unassembled WGS sequence"/>
</dbReference>
<feature type="region of interest" description="Disordered" evidence="1">
    <location>
        <begin position="132"/>
        <end position="151"/>
    </location>
</feature>
<gene>
    <name evidence="2" type="ORF">OUZ56_011573</name>
</gene>
<feature type="region of interest" description="Disordered" evidence="1">
    <location>
        <begin position="76"/>
        <end position="119"/>
    </location>
</feature>
<keyword evidence="3" id="KW-1185">Reference proteome</keyword>
<evidence type="ECO:0000313" key="2">
    <source>
        <dbReference type="EMBL" id="KAK4006420.1"/>
    </source>
</evidence>
<dbReference type="EMBL" id="JAOYFB010000002">
    <property type="protein sequence ID" value="KAK4006420.1"/>
    <property type="molecule type" value="Genomic_DNA"/>
</dbReference>
<comment type="caution">
    <text evidence="2">The sequence shown here is derived from an EMBL/GenBank/DDBJ whole genome shotgun (WGS) entry which is preliminary data.</text>
</comment>